<dbReference type="AlphaFoldDB" id="W9Y083"/>
<reference evidence="2 3" key="1">
    <citation type="submission" date="2013-03" db="EMBL/GenBank/DDBJ databases">
        <title>The Genome Sequence of Cladophialophora psammophila CBS 110553.</title>
        <authorList>
            <consortium name="The Broad Institute Genomics Platform"/>
            <person name="Cuomo C."/>
            <person name="de Hoog S."/>
            <person name="Gorbushina A."/>
            <person name="Walker B."/>
            <person name="Young S.K."/>
            <person name="Zeng Q."/>
            <person name="Gargeya S."/>
            <person name="Fitzgerald M."/>
            <person name="Haas B."/>
            <person name="Abouelleil A."/>
            <person name="Allen A.W."/>
            <person name="Alvarado L."/>
            <person name="Arachchi H.M."/>
            <person name="Berlin A.M."/>
            <person name="Chapman S.B."/>
            <person name="Gainer-Dewar J."/>
            <person name="Goldberg J."/>
            <person name="Griggs A."/>
            <person name="Gujja S."/>
            <person name="Hansen M."/>
            <person name="Howarth C."/>
            <person name="Imamovic A."/>
            <person name="Ireland A."/>
            <person name="Larimer J."/>
            <person name="McCowan C."/>
            <person name="Murphy C."/>
            <person name="Pearson M."/>
            <person name="Poon T.W."/>
            <person name="Priest M."/>
            <person name="Roberts A."/>
            <person name="Saif S."/>
            <person name="Shea T."/>
            <person name="Sisk P."/>
            <person name="Sykes S."/>
            <person name="Wortman J."/>
            <person name="Nusbaum C."/>
            <person name="Birren B."/>
        </authorList>
    </citation>
    <scope>NUCLEOTIDE SEQUENCE [LARGE SCALE GENOMIC DNA]</scope>
    <source>
        <strain evidence="2 3">CBS 110553</strain>
    </source>
</reference>
<evidence type="ECO:0000256" key="1">
    <source>
        <dbReference type="SAM" id="MobiDB-lite"/>
    </source>
</evidence>
<feature type="region of interest" description="Disordered" evidence="1">
    <location>
        <begin position="246"/>
        <end position="288"/>
    </location>
</feature>
<evidence type="ECO:0000313" key="3">
    <source>
        <dbReference type="Proteomes" id="UP000019471"/>
    </source>
</evidence>
<organism evidence="2 3">
    <name type="scientific">Cladophialophora psammophila CBS 110553</name>
    <dbReference type="NCBI Taxonomy" id="1182543"/>
    <lineage>
        <taxon>Eukaryota</taxon>
        <taxon>Fungi</taxon>
        <taxon>Dikarya</taxon>
        <taxon>Ascomycota</taxon>
        <taxon>Pezizomycotina</taxon>
        <taxon>Eurotiomycetes</taxon>
        <taxon>Chaetothyriomycetidae</taxon>
        <taxon>Chaetothyriales</taxon>
        <taxon>Herpotrichiellaceae</taxon>
        <taxon>Cladophialophora</taxon>
    </lineage>
</organism>
<dbReference type="OrthoDB" id="4161828at2759"/>
<feature type="region of interest" description="Disordered" evidence="1">
    <location>
        <begin position="168"/>
        <end position="216"/>
    </location>
</feature>
<dbReference type="RefSeq" id="XP_007739211.1">
    <property type="nucleotide sequence ID" value="XM_007741021.1"/>
</dbReference>
<keyword evidence="3" id="KW-1185">Reference proteome</keyword>
<feature type="compositionally biased region" description="Polar residues" evidence="1">
    <location>
        <begin position="178"/>
        <end position="187"/>
    </location>
</feature>
<dbReference type="Proteomes" id="UP000019471">
    <property type="component" value="Unassembled WGS sequence"/>
</dbReference>
<proteinExistence type="predicted"/>
<sequence>MSKGASALREASSELNNTSLSTTSTQDLNPASQEVSKALEGLYLGSAFRIIKFLRTENHGDVYLLVGNLDSERTKKCYYVAKAIDFGGSCASKLQAHRQKHLKRLKASSSFVCVVEEHGLKWMIRNSEERCAPVIGVASGPEFVELDRIRSGGPLPVNVDLASESHFTDIGANDDDSASQASRQCSKTDVDLPPDGTRDGYSIPESYTTKDESQPALDEGDNIVVNQKVQQQPDVFECAGDASVPAAAADAGRDSSEGIASDEDTTSQEQRREVRKQTGKSQWRKIQREKRRMNKLECVASLRSILQPRTAPVQLLIPR</sequence>
<name>W9Y083_9EURO</name>
<gene>
    <name evidence="2" type="ORF">A1O5_00402</name>
</gene>
<dbReference type="EMBL" id="AMGX01000001">
    <property type="protein sequence ID" value="EXJ75894.1"/>
    <property type="molecule type" value="Genomic_DNA"/>
</dbReference>
<feature type="compositionally biased region" description="Basic residues" evidence="1">
    <location>
        <begin position="277"/>
        <end position="288"/>
    </location>
</feature>
<accession>W9Y083</accession>
<evidence type="ECO:0000313" key="2">
    <source>
        <dbReference type="EMBL" id="EXJ75894.1"/>
    </source>
</evidence>
<dbReference type="eggNOG" id="ENOG502T5JT">
    <property type="taxonomic scope" value="Eukaryota"/>
</dbReference>
<protein>
    <submittedName>
        <fullName evidence="2">Uncharacterized protein</fullName>
    </submittedName>
</protein>
<dbReference type="GeneID" id="19185138"/>
<comment type="caution">
    <text evidence="2">The sequence shown here is derived from an EMBL/GenBank/DDBJ whole genome shotgun (WGS) entry which is preliminary data.</text>
</comment>
<dbReference type="HOGENOM" id="CLU_055655_0_0_1"/>